<feature type="compositionally biased region" description="Polar residues" evidence="1">
    <location>
        <begin position="1"/>
        <end position="14"/>
    </location>
</feature>
<dbReference type="AlphaFoldDB" id="A0A2P2PZJ3"/>
<accession>A0A2P2PZJ3</accession>
<name>A0A2P2PZJ3_RHIMU</name>
<organism evidence="2">
    <name type="scientific">Rhizophora mucronata</name>
    <name type="common">Asiatic mangrove</name>
    <dbReference type="NCBI Taxonomy" id="61149"/>
    <lineage>
        <taxon>Eukaryota</taxon>
        <taxon>Viridiplantae</taxon>
        <taxon>Streptophyta</taxon>
        <taxon>Embryophyta</taxon>
        <taxon>Tracheophyta</taxon>
        <taxon>Spermatophyta</taxon>
        <taxon>Magnoliopsida</taxon>
        <taxon>eudicotyledons</taxon>
        <taxon>Gunneridae</taxon>
        <taxon>Pentapetalae</taxon>
        <taxon>rosids</taxon>
        <taxon>fabids</taxon>
        <taxon>Malpighiales</taxon>
        <taxon>Rhizophoraceae</taxon>
        <taxon>Rhizophora</taxon>
    </lineage>
</organism>
<evidence type="ECO:0000313" key="2">
    <source>
        <dbReference type="EMBL" id="MBX60157.1"/>
    </source>
</evidence>
<feature type="region of interest" description="Disordered" evidence="1">
    <location>
        <begin position="1"/>
        <end position="23"/>
    </location>
</feature>
<sequence>MLPSKQFSNLQNPRSKSEDRGSATFCNQVPVDATKRQVHVILL</sequence>
<dbReference type="EMBL" id="GGEC01079673">
    <property type="protein sequence ID" value="MBX60157.1"/>
    <property type="molecule type" value="Transcribed_RNA"/>
</dbReference>
<proteinExistence type="predicted"/>
<protein>
    <submittedName>
        <fullName evidence="2">Uncharacterized protein</fullName>
    </submittedName>
</protein>
<reference evidence="2" key="1">
    <citation type="submission" date="2018-02" db="EMBL/GenBank/DDBJ databases">
        <title>Rhizophora mucronata_Transcriptome.</title>
        <authorList>
            <person name="Meera S.P."/>
            <person name="Sreeshan A."/>
            <person name="Augustine A."/>
        </authorList>
    </citation>
    <scope>NUCLEOTIDE SEQUENCE</scope>
    <source>
        <tissue evidence="2">Leaf</tissue>
    </source>
</reference>
<evidence type="ECO:0000256" key="1">
    <source>
        <dbReference type="SAM" id="MobiDB-lite"/>
    </source>
</evidence>